<dbReference type="PANTHER" id="PTHR11802">
    <property type="entry name" value="SERINE PROTEASE FAMILY S10 SERINE CARBOXYPEPTIDASE"/>
    <property type="match status" value="1"/>
</dbReference>
<dbReference type="InterPro" id="IPR029058">
    <property type="entry name" value="AB_hydrolase_fold"/>
</dbReference>
<dbReference type="PANTHER" id="PTHR11802:SF113">
    <property type="entry name" value="SERINE CARBOXYPEPTIDASE CTSA-4.1"/>
    <property type="match status" value="1"/>
</dbReference>
<keyword evidence="2 7" id="KW-0121">Carboxypeptidase</keyword>
<evidence type="ECO:0000256" key="2">
    <source>
        <dbReference type="ARBA" id="ARBA00022645"/>
    </source>
</evidence>
<evidence type="ECO:0000313" key="8">
    <source>
        <dbReference type="EMBL" id="WAQ85598.1"/>
    </source>
</evidence>
<gene>
    <name evidence="8" type="ORF">PtA15_6A226</name>
</gene>
<proteinExistence type="inferred from homology"/>
<dbReference type="SUPFAM" id="SSF53474">
    <property type="entry name" value="alpha/beta-Hydrolases"/>
    <property type="match status" value="1"/>
</dbReference>
<evidence type="ECO:0000256" key="7">
    <source>
        <dbReference type="RuleBase" id="RU361156"/>
    </source>
</evidence>
<dbReference type="InterPro" id="IPR001563">
    <property type="entry name" value="Peptidase_S10"/>
</dbReference>
<keyword evidence="9" id="KW-1185">Reference proteome</keyword>
<accession>A0ABY7CK44</accession>
<evidence type="ECO:0000256" key="3">
    <source>
        <dbReference type="ARBA" id="ARBA00022670"/>
    </source>
</evidence>
<sequence length="350" mass="39056">MKTIFIDQPVGAGYSYGSRTARNTPDAMSELYDALQIWLSSPHFSKFVGRPFGVWTESYGGHYGPGLVDHILTMNVKLTSSSQKGRVVIPVQSLALGNALINAREQFLGYLTFAESNPYNQTLVPPEAIKIAYKHFYQPNSGCYDSIKTCQATLDPYKCRHASSYCATKVFAVLAGDRNVYDVREDDSNPYPPNLTPVLNDSKFKASMGVPSTVQWVQCNDDIDEEFESSGDWMRDYSKQLERIINSGVRTLLYAGDADFRVNYQGMEKLVDSLKLDDSKSLVNQNFTNWYIGEEKAGIYKTASTFTYLRLFGAGHEVPAYATGNLPRGRAAKAFFDQIISNMTITSLKA</sequence>
<dbReference type="EC" id="3.4.16.-" evidence="7"/>
<keyword evidence="5 7" id="KW-0378">Hydrolase</keyword>
<dbReference type="InterPro" id="IPR018202">
    <property type="entry name" value="Ser_caboxypep_ser_AS"/>
</dbReference>
<keyword evidence="3 7" id="KW-0645">Protease</keyword>
<dbReference type="PROSITE" id="PS00131">
    <property type="entry name" value="CARBOXYPEPT_SER_SER"/>
    <property type="match status" value="1"/>
</dbReference>
<dbReference type="Pfam" id="PF00450">
    <property type="entry name" value="Peptidase_S10"/>
    <property type="match status" value="1"/>
</dbReference>
<evidence type="ECO:0000313" key="9">
    <source>
        <dbReference type="Proteomes" id="UP001164743"/>
    </source>
</evidence>
<evidence type="ECO:0000256" key="6">
    <source>
        <dbReference type="ARBA" id="ARBA00023180"/>
    </source>
</evidence>
<organism evidence="8 9">
    <name type="scientific">Puccinia triticina</name>
    <dbReference type="NCBI Taxonomy" id="208348"/>
    <lineage>
        <taxon>Eukaryota</taxon>
        <taxon>Fungi</taxon>
        <taxon>Dikarya</taxon>
        <taxon>Basidiomycota</taxon>
        <taxon>Pucciniomycotina</taxon>
        <taxon>Pucciniomycetes</taxon>
        <taxon>Pucciniales</taxon>
        <taxon>Pucciniaceae</taxon>
        <taxon>Puccinia</taxon>
    </lineage>
</organism>
<dbReference type="RefSeq" id="XP_053021153.1">
    <property type="nucleotide sequence ID" value="XM_053169909.1"/>
</dbReference>
<dbReference type="EMBL" id="CP110426">
    <property type="protein sequence ID" value="WAQ85598.1"/>
    <property type="molecule type" value="Genomic_DNA"/>
</dbReference>
<evidence type="ECO:0000256" key="4">
    <source>
        <dbReference type="ARBA" id="ARBA00022729"/>
    </source>
</evidence>
<evidence type="ECO:0000256" key="5">
    <source>
        <dbReference type="ARBA" id="ARBA00022801"/>
    </source>
</evidence>
<comment type="similarity">
    <text evidence="1 7">Belongs to the peptidase S10 family.</text>
</comment>
<dbReference type="PRINTS" id="PR00724">
    <property type="entry name" value="CRBOXYPTASEC"/>
</dbReference>
<dbReference type="Proteomes" id="UP001164743">
    <property type="component" value="Chromosome 6A"/>
</dbReference>
<protein>
    <recommendedName>
        <fullName evidence="7">Carboxypeptidase</fullName>
        <ecNumber evidence="7">3.4.16.-</ecNumber>
    </recommendedName>
</protein>
<evidence type="ECO:0000256" key="1">
    <source>
        <dbReference type="ARBA" id="ARBA00009431"/>
    </source>
</evidence>
<reference evidence="8" key="1">
    <citation type="submission" date="2022-10" db="EMBL/GenBank/DDBJ databases">
        <title>Puccinia triticina Genome sequencing and assembly.</title>
        <authorList>
            <person name="Li C."/>
        </authorList>
    </citation>
    <scope>NUCLEOTIDE SEQUENCE</scope>
    <source>
        <strain evidence="8">Pt15</strain>
    </source>
</reference>
<dbReference type="Gene3D" id="3.40.50.1820">
    <property type="entry name" value="alpha/beta hydrolase"/>
    <property type="match status" value="1"/>
</dbReference>
<name>A0ABY7CK44_9BASI</name>
<dbReference type="GeneID" id="77810804"/>
<keyword evidence="4" id="KW-0732">Signal</keyword>
<keyword evidence="6" id="KW-0325">Glycoprotein</keyword>